<keyword evidence="2" id="KW-0378">Hydrolase</keyword>
<keyword evidence="4" id="KW-1185">Reference proteome</keyword>
<evidence type="ECO:0000256" key="1">
    <source>
        <dbReference type="ARBA" id="ARBA00005953"/>
    </source>
</evidence>
<dbReference type="InterPro" id="IPR029069">
    <property type="entry name" value="HotDog_dom_sf"/>
</dbReference>
<dbReference type="InterPro" id="IPR050563">
    <property type="entry name" value="4-hydroxybenzoyl-CoA_TE"/>
</dbReference>
<dbReference type="CDD" id="cd00586">
    <property type="entry name" value="4HBT"/>
    <property type="match status" value="1"/>
</dbReference>
<proteinExistence type="inferred from homology"/>
<sequence length="134" mass="15531">MKNSIIDIVPRYAETDQMGIVHHSNYLIYMEQARLDWLDALGFSYQKMEDSGVLLPVYQIDIKYKNPIKFGDEISVKTTLKNLPTTRVVFEYEITKKDGSLCATAELTLVFTDAKTFRPRKPIPEFLEKCKTLF</sequence>
<dbReference type="Pfam" id="PF13279">
    <property type="entry name" value="4HBT_2"/>
    <property type="match status" value="1"/>
</dbReference>
<dbReference type="SUPFAM" id="SSF54637">
    <property type="entry name" value="Thioesterase/thiol ester dehydrase-isomerase"/>
    <property type="match status" value="1"/>
</dbReference>
<comment type="caution">
    <text evidence="3">The sequence shown here is derived from an EMBL/GenBank/DDBJ whole genome shotgun (WGS) entry which is preliminary data.</text>
</comment>
<evidence type="ECO:0000256" key="2">
    <source>
        <dbReference type="ARBA" id="ARBA00022801"/>
    </source>
</evidence>
<dbReference type="NCBIfam" id="TIGR00051">
    <property type="entry name" value="YbgC/FadM family acyl-CoA thioesterase"/>
    <property type="match status" value="1"/>
</dbReference>
<dbReference type="OrthoDB" id="9800856at2"/>
<dbReference type="Proteomes" id="UP000239532">
    <property type="component" value="Unassembled WGS sequence"/>
</dbReference>
<evidence type="ECO:0000313" key="3">
    <source>
        <dbReference type="EMBL" id="PRP66098.1"/>
    </source>
</evidence>
<reference evidence="3 4" key="1">
    <citation type="submission" date="2016-11" db="EMBL/GenBank/DDBJ databases">
        <title>Trade-off between light-utilization and light-protection in marine flavobacteria.</title>
        <authorList>
            <person name="Kumagai Y."/>
        </authorList>
    </citation>
    <scope>NUCLEOTIDE SEQUENCE [LARGE SCALE GENOMIC DNA]</scope>
    <source>
        <strain evidence="3 4">JCM 17109</strain>
    </source>
</reference>
<name>A0A2S9WRH9_9FLAO</name>
<organism evidence="3 4">
    <name type="scientific">Nonlabens agnitus</name>
    <dbReference type="NCBI Taxonomy" id="870484"/>
    <lineage>
        <taxon>Bacteria</taxon>
        <taxon>Pseudomonadati</taxon>
        <taxon>Bacteroidota</taxon>
        <taxon>Flavobacteriia</taxon>
        <taxon>Flavobacteriales</taxon>
        <taxon>Flavobacteriaceae</taxon>
        <taxon>Nonlabens</taxon>
    </lineage>
</organism>
<dbReference type="PIRSF" id="PIRSF003230">
    <property type="entry name" value="YbgC"/>
    <property type="match status" value="1"/>
</dbReference>
<protein>
    <submittedName>
        <fullName evidence="3">Thioesterase</fullName>
    </submittedName>
</protein>
<evidence type="ECO:0000313" key="4">
    <source>
        <dbReference type="Proteomes" id="UP000239532"/>
    </source>
</evidence>
<dbReference type="PANTHER" id="PTHR31793">
    <property type="entry name" value="4-HYDROXYBENZOYL-COA THIOESTERASE FAMILY MEMBER"/>
    <property type="match status" value="1"/>
</dbReference>
<dbReference type="AlphaFoldDB" id="A0A2S9WRH9"/>
<gene>
    <name evidence="3" type="ORF">BST86_02845</name>
</gene>
<dbReference type="Gene3D" id="3.10.129.10">
    <property type="entry name" value="Hotdog Thioesterase"/>
    <property type="match status" value="1"/>
</dbReference>
<comment type="similarity">
    <text evidence="1">Belongs to the 4-hydroxybenzoyl-CoA thioesterase family.</text>
</comment>
<dbReference type="PANTHER" id="PTHR31793:SF27">
    <property type="entry name" value="NOVEL THIOESTERASE SUPERFAMILY DOMAIN AND SAPOSIN A-TYPE DOMAIN CONTAINING PROTEIN (0610012H03RIK)"/>
    <property type="match status" value="1"/>
</dbReference>
<accession>A0A2S9WRH9</accession>
<dbReference type="GO" id="GO:0047617">
    <property type="term" value="F:fatty acyl-CoA hydrolase activity"/>
    <property type="evidence" value="ECO:0007669"/>
    <property type="project" value="TreeGrafter"/>
</dbReference>
<dbReference type="InterPro" id="IPR006684">
    <property type="entry name" value="YbgC/YbaW"/>
</dbReference>
<dbReference type="RefSeq" id="WP_105981944.1">
    <property type="nucleotide sequence ID" value="NZ_MQUC01000003.1"/>
</dbReference>
<dbReference type="EMBL" id="MQUC01000003">
    <property type="protein sequence ID" value="PRP66098.1"/>
    <property type="molecule type" value="Genomic_DNA"/>
</dbReference>